<reference evidence="2" key="1">
    <citation type="submission" date="2014-09" db="EMBL/GenBank/DDBJ databases">
        <authorList>
            <person name="Magalhaes I.L.F."/>
            <person name="Oliveira U."/>
            <person name="Santos F.R."/>
            <person name="Vidigal T.H.D.A."/>
            <person name="Brescovit A.D."/>
            <person name="Santos A.J."/>
        </authorList>
    </citation>
    <scope>NUCLEOTIDE SEQUENCE</scope>
    <source>
        <tissue evidence="2">Shoot tissue taken approximately 20 cm above the soil surface</tissue>
    </source>
</reference>
<accession>A0A0A9EVX0</accession>
<protein>
    <submittedName>
        <fullName evidence="2">Uncharacterized protein</fullName>
    </submittedName>
</protein>
<keyword evidence="1" id="KW-0472">Membrane</keyword>
<organism evidence="2">
    <name type="scientific">Arundo donax</name>
    <name type="common">Giant reed</name>
    <name type="synonym">Donax arundinaceus</name>
    <dbReference type="NCBI Taxonomy" id="35708"/>
    <lineage>
        <taxon>Eukaryota</taxon>
        <taxon>Viridiplantae</taxon>
        <taxon>Streptophyta</taxon>
        <taxon>Embryophyta</taxon>
        <taxon>Tracheophyta</taxon>
        <taxon>Spermatophyta</taxon>
        <taxon>Magnoliopsida</taxon>
        <taxon>Liliopsida</taxon>
        <taxon>Poales</taxon>
        <taxon>Poaceae</taxon>
        <taxon>PACMAD clade</taxon>
        <taxon>Arundinoideae</taxon>
        <taxon>Arundineae</taxon>
        <taxon>Arundo</taxon>
    </lineage>
</organism>
<evidence type="ECO:0000313" key="2">
    <source>
        <dbReference type="EMBL" id="JAE00178.1"/>
    </source>
</evidence>
<dbReference type="EMBL" id="GBRH01197718">
    <property type="protein sequence ID" value="JAE00178.1"/>
    <property type="molecule type" value="Transcribed_RNA"/>
</dbReference>
<sequence>MCWPSLTTDPHIIGVHFFRQPVIVICMAKYFVCSLLRLTSYMKRQRSCLEFQKRKRLDIQNLL</sequence>
<proteinExistence type="predicted"/>
<name>A0A0A9EVX0_ARUDO</name>
<evidence type="ECO:0000256" key="1">
    <source>
        <dbReference type="SAM" id="Phobius"/>
    </source>
</evidence>
<reference evidence="2" key="2">
    <citation type="journal article" date="2015" name="Data Brief">
        <title>Shoot transcriptome of the giant reed, Arundo donax.</title>
        <authorList>
            <person name="Barrero R.A."/>
            <person name="Guerrero F.D."/>
            <person name="Moolhuijzen P."/>
            <person name="Goolsby J.A."/>
            <person name="Tidwell J."/>
            <person name="Bellgard S.E."/>
            <person name="Bellgard M.I."/>
        </authorList>
    </citation>
    <scope>NUCLEOTIDE SEQUENCE</scope>
    <source>
        <tissue evidence="2">Shoot tissue taken approximately 20 cm above the soil surface</tissue>
    </source>
</reference>
<keyword evidence="1" id="KW-1133">Transmembrane helix</keyword>
<keyword evidence="1" id="KW-0812">Transmembrane</keyword>
<feature type="transmembrane region" description="Helical" evidence="1">
    <location>
        <begin position="20"/>
        <end position="38"/>
    </location>
</feature>
<dbReference type="AlphaFoldDB" id="A0A0A9EVX0"/>